<dbReference type="Gene3D" id="2.60.40.10">
    <property type="entry name" value="Immunoglobulins"/>
    <property type="match status" value="1"/>
</dbReference>
<evidence type="ECO:0000313" key="1">
    <source>
        <dbReference type="EMBL" id="GAA5518866.1"/>
    </source>
</evidence>
<reference evidence="1 2" key="1">
    <citation type="submission" date="2024-02" db="EMBL/GenBank/DDBJ databases">
        <title>Lysinimicrobium sediminis NBRC 112286.</title>
        <authorList>
            <person name="Ichikawa N."/>
            <person name="Katano-Makiyama Y."/>
            <person name="Hidaka K."/>
        </authorList>
    </citation>
    <scope>NUCLEOTIDE SEQUENCE [LARGE SCALE GENOMIC DNA]</scope>
    <source>
        <strain evidence="1 2">NBRC 112286</strain>
    </source>
</reference>
<keyword evidence="2" id="KW-1185">Reference proteome</keyword>
<dbReference type="Proteomes" id="UP001426770">
    <property type="component" value="Unassembled WGS sequence"/>
</dbReference>
<dbReference type="InterPro" id="IPR013783">
    <property type="entry name" value="Ig-like_fold"/>
</dbReference>
<evidence type="ECO:0000313" key="2">
    <source>
        <dbReference type="Proteomes" id="UP001426770"/>
    </source>
</evidence>
<evidence type="ECO:0008006" key="3">
    <source>
        <dbReference type="Google" id="ProtNLM"/>
    </source>
</evidence>
<name>A0ABP9WJQ9_9MICO</name>
<protein>
    <recommendedName>
        <fullName evidence="3">PKD domain-containing protein</fullName>
    </recommendedName>
</protein>
<comment type="caution">
    <text evidence="1">The sequence shown here is derived from an EMBL/GenBank/DDBJ whole genome shotgun (WGS) entry which is preliminary data.</text>
</comment>
<accession>A0ABP9WJQ9</accession>
<dbReference type="EMBL" id="BAABRR010000005">
    <property type="protein sequence ID" value="GAA5518866.1"/>
    <property type="molecule type" value="Genomic_DNA"/>
</dbReference>
<organism evidence="1 2">
    <name type="scientific">Demequina sediminis</name>
    <dbReference type="NCBI Taxonomy" id="1930058"/>
    <lineage>
        <taxon>Bacteria</taxon>
        <taxon>Bacillati</taxon>
        <taxon>Actinomycetota</taxon>
        <taxon>Actinomycetes</taxon>
        <taxon>Micrococcales</taxon>
        <taxon>Demequinaceae</taxon>
        <taxon>Demequina</taxon>
    </lineage>
</organism>
<sequence>MTANLPLWMREQDSDGNWGPWVPVTSYTCPSEADLLALVEREWTELRPEPSRIALQPGDGRVYATVPTIAMADDSPQLHSAVLLGAEVDIRATPANYTWHWGDGETTTTSDPGAPHPHATVTHAYGRALDEATVSLTTTWTGEYRVAGGAWIAFDTVIDTSSPGVGIEVLHPRARLVASDN</sequence>
<proteinExistence type="predicted"/>
<gene>
    <name evidence="1" type="ORF">Lsed01_01300</name>
</gene>
<dbReference type="RefSeq" id="WP_286216475.1">
    <property type="nucleotide sequence ID" value="NZ_AP027736.1"/>
</dbReference>